<comment type="caution">
    <text evidence="3">The sequence shown here is derived from an EMBL/GenBank/DDBJ whole genome shotgun (WGS) entry which is preliminary data.</text>
</comment>
<dbReference type="EMBL" id="JAAWWL010000002">
    <property type="protein sequence ID" value="NKI32717.1"/>
    <property type="molecule type" value="Genomic_DNA"/>
</dbReference>
<gene>
    <name evidence="3" type="ORF">HCU67_12240</name>
</gene>
<evidence type="ECO:0000256" key="1">
    <source>
        <dbReference type="SAM" id="Coils"/>
    </source>
</evidence>
<accession>A0ABX1GRZ8</accession>
<feature type="signal peptide" evidence="2">
    <location>
        <begin position="1"/>
        <end position="22"/>
    </location>
</feature>
<dbReference type="Proteomes" id="UP000718451">
    <property type="component" value="Unassembled WGS sequence"/>
</dbReference>
<sequence length="269" mass="29553">MKKLIVLPMALILITAFSCKQAKKEAEEASEEVEEMVDEMKSTITLTKLEGSPAYSDAELVLNSPENTTIAESGAVDFNFAVNNYELGAQTESENATMLANSGKGQHIHFILNNQPYSAHYEPTFAKELPDGVHHLVAFLSRSYHESVKNENSVVVKKMEIGADPQDTQGLDMEAPTLIYSRPKGEYAGKDTENLMLDFFVLNTTLSADGNKVKATINGEEFMIDEWAPHVIKGLPMGEVTIQLELIDGEGNAIDGPFNKVTRTVTLKP</sequence>
<evidence type="ECO:0008006" key="5">
    <source>
        <dbReference type="Google" id="ProtNLM"/>
    </source>
</evidence>
<reference evidence="3 4" key="1">
    <citation type="submission" date="2020-04" db="EMBL/GenBank/DDBJ databases">
        <authorList>
            <person name="Yoon J."/>
        </authorList>
    </citation>
    <scope>NUCLEOTIDE SEQUENCE [LARGE SCALE GENOMIC DNA]</scope>
    <source>
        <strain evidence="3 4">DJ-13</strain>
    </source>
</reference>
<dbReference type="PROSITE" id="PS51257">
    <property type="entry name" value="PROKAR_LIPOPROTEIN"/>
    <property type="match status" value="1"/>
</dbReference>
<proteinExistence type="predicted"/>
<feature type="coiled-coil region" evidence="1">
    <location>
        <begin position="19"/>
        <end position="46"/>
    </location>
</feature>
<feature type="chain" id="PRO_5046875877" description="Phosphopeptide-binding protein" evidence="2">
    <location>
        <begin position="23"/>
        <end position="269"/>
    </location>
</feature>
<protein>
    <recommendedName>
        <fullName evidence="5">Phosphopeptide-binding protein</fullName>
    </recommendedName>
</protein>
<keyword evidence="1" id="KW-0175">Coiled coil</keyword>
<organism evidence="3 4">
    <name type="scientific">Croceivirga thetidis</name>
    <dbReference type="NCBI Taxonomy" id="2721623"/>
    <lineage>
        <taxon>Bacteria</taxon>
        <taxon>Pseudomonadati</taxon>
        <taxon>Bacteroidota</taxon>
        <taxon>Flavobacteriia</taxon>
        <taxon>Flavobacteriales</taxon>
        <taxon>Flavobacteriaceae</taxon>
        <taxon>Croceivirga</taxon>
    </lineage>
</organism>
<evidence type="ECO:0000313" key="3">
    <source>
        <dbReference type="EMBL" id="NKI32717.1"/>
    </source>
</evidence>
<keyword evidence="2" id="KW-0732">Signal</keyword>
<name>A0ABX1GRZ8_9FLAO</name>
<dbReference type="RefSeq" id="WP_168552898.1">
    <property type="nucleotide sequence ID" value="NZ_JAAWWL010000002.1"/>
</dbReference>
<keyword evidence="4" id="KW-1185">Reference proteome</keyword>
<evidence type="ECO:0000313" key="4">
    <source>
        <dbReference type="Proteomes" id="UP000718451"/>
    </source>
</evidence>
<evidence type="ECO:0000256" key="2">
    <source>
        <dbReference type="SAM" id="SignalP"/>
    </source>
</evidence>